<dbReference type="RefSeq" id="WP_160625924.1">
    <property type="nucleotide sequence ID" value="NZ_WUUQ01000009.1"/>
</dbReference>
<sequence>MKRICIVLVFLLAFTTACSTSANKEYPSKGVETPAAKIEDMYMPSSPGTLIAQDPTGLAMIDYSNTDQGYICAKRITDSPDVLKLAVSKGKEVYYYDLKKTDYESFPLQMGNGMYQFRILKQKQGDQYAVMHSVDVDVKLADAKLPYLYPSQYIDYTPESKAVKKAFALVKNDKTDLSRIYHIYNYVISHVKYDDQKAKDVADKFVLPIIDETYVTNKGICFDYTALLAAMLRSQQIPTRMITGYTSKEYHSWIEVWVKEKGWINPQVYFKKKIWNRIDPTFAAQGEEYDGEYKNRYVY</sequence>
<reference evidence="3 4" key="1">
    <citation type="submission" date="2019-12" db="EMBL/GenBank/DDBJ databases">
        <authorList>
            <person name="Yang R."/>
        </authorList>
    </citation>
    <scope>NUCLEOTIDE SEQUENCE [LARGE SCALE GENOMIC DNA]</scope>
    <source>
        <strain evidence="3 4">DONG20-135</strain>
    </source>
</reference>
<accession>A0A6N8U9K7</accession>
<dbReference type="EMBL" id="WUUQ01000009">
    <property type="protein sequence ID" value="MXQ74540.1"/>
    <property type="molecule type" value="Genomic_DNA"/>
</dbReference>
<evidence type="ECO:0000259" key="2">
    <source>
        <dbReference type="SMART" id="SM00460"/>
    </source>
</evidence>
<comment type="caution">
    <text evidence="3">The sequence shown here is derived from an EMBL/GenBank/DDBJ whole genome shotgun (WGS) entry which is preliminary data.</text>
</comment>
<feature type="domain" description="Transglutaminase-like" evidence="2">
    <location>
        <begin position="213"/>
        <end position="270"/>
    </location>
</feature>
<dbReference type="Gene3D" id="3.10.620.30">
    <property type="match status" value="1"/>
</dbReference>
<keyword evidence="1" id="KW-0732">Signal</keyword>
<proteinExistence type="predicted"/>
<keyword evidence="4" id="KW-1185">Reference proteome</keyword>
<gene>
    <name evidence="3" type="ORF">GSF08_11445</name>
</gene>
<evidence type="ECO:0000313" key="4">
    <source>
        <dbReference type="Proteomes" id="UP000434036"/>
    </source>
</evidence>
<dbReference type="Proteomes" id="UP000434036">
    <property type="component" value="Unassembled WGS sequence"/>
</dbReference>
<evidence type="ECO:0000256" key="1">
    <source>
        <dbReference type="SAM" id="SignalP"/>
    </source>
</evidence>
<name>A0A6N8U9K7_9FIRM</name>
<dbReference type="SUPFAM" id="SSF54001">
    <property type="entry name" value="Cysteine proteinases"/>
    <property type="match status" value="1"/>
</dbReference>
<dbReference type="PANTHER" id="PTHR33490">
    <property type="entry name" value="BLR5614 PROTEIN-RELATED"/>
    <property type="match status" value="1"/>
</dbReference>
<dbReference type="Pfam" id="PF01841">
    <property type="entry name" value="Transglut_core"/>
    <property type="match status" value="1"/>
</dbReference>
<dbReference type="PROSITE" id="PS51257">
    <property type="entry name" value="PROKAR_LIPOPROTEIN"/>
    <property type="match status" value="1"/>
</dbReference>
<reference evidence="3 4" key="2">
    <citation type="submission" date="2020-01" db="EMBL/GenBank/DDBJ databases">
        <title>Clostridiaceae sp. nov. isolated from the gut of human by culturomics.</title>
        <authorList>
            <person name="Chang Y."/>
        </authorList>
    </citation>
    <scope>NUCLEOTIDE SEQUENCE [LARGE SCALE GENOMIC DNA]</scope>
    <source>
        <strain evidence="3 4">DONG20-135</strain>
    </source>
</reference>
<organism evidence="3 4">
    <name type="scientific">Copranaerobaculum intestinale</name>
    <dbReference type="NCBI Taxonomy" id="2692629"/>
    <lineage>
        <taxon>Bacteria</taxon>
        <taxon>Bacillati</taxon>
        <taxon>Bacillota</taxon>
        <taxon>Erysipelotrichia</taxon>
        <taxon>Erysipelotrichales</taxon>
        <taxon>Erysipelotrichaceae</taxon>
        <taxon>Copranaerobaculum</taxon>
    </lineage>
</organism>
<dbReference type="InterPro" id="IPR002931">
    <property type="entry name" value="Transglutaminase-like"/>
</dbReference>
<dbReference type="InterPro" id="IPR038765">
    <property type="entry name" value="Papain-like_cys_pep_sf"/>
</dbReference>
<evidence type="ECO:0000313" key="3">
    <source>
        <dbReference type="EMBL" id="MXQ74540.1"/>
    </source>
</evidence>
<dbReference type="SMART" id="SM00460">
    <property type="entry name" value="TGc"/>
    <property type="match status" value="1"/>
</dbReference>
<feature type="signal peptide" evidence="1">
    <location>
        <begin position="1"/>
        <end position="22"/>
    </location>
</feature>
<dbReference type="PANTHER" id="PTHR33490:SF6">
    <property type="entry name" value="SLL1049 PROTEIN"/>
    <property type="match status" value="1"/>
</dbReference>
<feature type="chain" id="PRO_5026721041" evidence="1">
    <location>
        <begin position="23"/>
        <end position="299"/>
    </location>
</feature>
<protein>
    <submittedName>
        <fullName evidence="3">Transglutaminase domain-containing protein</fullName>
    </submittedName>
</protein>
<dbReference type="AlphaFoldDB" id="A0A6N8U9K7"/>